<dbReference type="Proteomes" id="UP000282957">
    <property type="component" value="Unassembled WGS sequence"/>
</dbReference>
<dbReference type="RefSeq" id="WP_127787478.1">
    <property type="nucleotide sequence ID" value="NZ_SACL01000003.1"/>
</dbReference>
<dbReference type="Pfam" id="PF02405">
    <property type="entry name" value="MlaE"/>
    <property type="match status" value="1"/>
</dbReference>
<comment type="caution">
    <text evidence="9">The sequence shown here is derived from an EMBL/GenBank/DDBJ whole genome shotgun (WGS) entry which is preliminary data.</text>
</comment>
<dbReference type="AlphaFoldDB" id="A0A437MGP4"/>
<protein>
    <submittedName>
        <fullName evidence="9">ABC transporter permease</fullName>
    </submittedName>
</protein>
<comment type="similarity">
    <text evidence="3 8">Belongs to the MlaE permease family.</text>
</comment>
<dbReference type="OrthoDB" id="9806241at2"/>
<evidence type="ECO:0000256" key="1">
    <source>
        <dbReference type="ARBA" id="ARBA00003787"/>
    </source>
</evidence>
<evidence type="ECO:0000256" key="4">
    <source>
        <dbReference type="ARBA" id="ARBA00022448"/>
    </source>
</evidence>
<keyword evidence="10" id="KW-1185">Reference proteome</keyword>
<name>A0A437MGP4_9PROT</name>
<dbReference type="InterPro" id="IPR003453">
    <property type="entry name" value="ABC_MlaE_roteobac"/>
</dbReference>
<organism evidence="9 10">
    <name type="scientific">Rhodovarius crocodyli</name>
    <dbReference type="NCBI Taxonomy" id="1979269"/>
    <lineage>
        <taxon>Bacteria</taxon>
        <taxon>Pseudomonadati</taxon>
        <taxon>Pseudomonadota</taxon>
        <taxon>Alphaproteobacteria</taxon>
        <taxon>Acetobacterales</taxon>
        <taxon>Roseomonadaceae</taxon>
        <taxon>Rhodovarius</taxon>
    </lineage>
</organism>
<keyword evidence="8" id="KW-0997">Cell inner membrane</keyword>
<proteinExistence type="inferred from homology"/>
<evidence type="ECO:0000313" key="9">
    <source>
        <dbReference type="EMBL" id="RVT96830.1"/>
    </source>
</evidence>
<evidence type="ECO:0000256" key="8">
    <source>
        <dbReference type="RuleBase" id="RU362044"/>
    </source>
</evidence>
<keyword evidence="8" id="KW-1003">Cell membrane</keyword>
<feature type="transmembrane region" description="Helical" evidence="8">
    <location>
        <begin position="51"/>
        <end position="72"/>
    </location>
</feature>
<gene>
    <name evidence="9" type="ORF">EOD42_10510</name>
</gene>
<sequence length="259" mass="27031">MVTAFLAALGRPIVAACRSAGDLGLFALEAISHVFRPPFYGRQFLRHFIEVAYFSLPVVALTALFTGMVLALQSYTGFARFNAQSAIASVVILSVTRELGPVLAGLMVAGRIGAAMAAELGTMRVTDQIDALTTLSTDPMKYLVAPRILAATVALPLLVLVADVLGAMGGFVIGTVKLGFVPATYLKASWDVLQLQDVTSGLAKAAVFGFVIALMGCYSGYRSKGGAQGVGLATTSAVVLASILILALDYVVTEAFFAQ</sequence>
<evidence type="ECO:0000256" key="5">
    <source>
        <dbReference type="ARBA" id="ARBA00022692"/>
    </source>
</evidence>
<dbReference type="InterPro" id="IPR030802">
    <property type="entry name" value="Permease_MalE"/>
</dbReference>
<keyword evidence="4" id="KW-0813">Transport</keyword>
<dbReference type="NCBIfam" id="TIGR00056">
    <property type="entry name" value="MlaE family lipid ABC transporter permease subunit"/>
    <property type="match status" value="1"/>
</dbReference>
<dbReference type="GO" id="GO:0043190">
    <property type="term" value="C:ATP-binding cassette (ABC) transporter complex"/>
    <property type="evidence" value="ECO:0007669"/>
    <property type="project" value="InterPro"/>
</dbReference>
<feature type="transmembrane region" description="Helical" evidence="8">
    <location>
        <begin position="201"/>
        <end position="218"/>
    </location>
</feature>
<keyword evidence="7 8" id="KW-0472">Membrane</keyword>
<dbReference type="PANTHER" id="PTHR30188">
    <property type="entry name" value="ABC TRANSPORTER PERMEASE PROTEIN-RELATED"/>
    <property type="match status" value="1"/>
</dbReference>
<evidence type="ECO:0000313" key="10">
    <source>
        <dbReference type="Proteomes" id="UP000282957"/>
    </source>
</evidence>
<keyword evidence="5 8" id="KW-0812">Transmembrane</keyword>
<feature type="transmembrane region" description="Helical" evidence="8">
    <location>
        <begin position="148"/>
        <end position="181"/>
    </location>
</feature>
<evidence type="ECO:0000256" key="3">
    <source>
        <dbReference type="ARBA" id="ARBA00007556"/>
    </source>
</evidence>
<evidence type="ECO:0000256" key="6">
    <source>
        <dbReference type="ARBA" id="ARBA00022989"/>
    </source>
</evidence>
<keyword evidence="6 8" id="KW-1133">Transmembrane helix</keyword>
<feature type="transmembrane region" description="Helical" evidence="8">
    <location>
        <begin position="230"/>
        <end position="252"/>
    </location>
</feature>
<comment type="function">
    <text evidence="1">Could be part of an ABC transporter complex.</text>
</comment>
<comment type="subcellular location">
    <subcellularLocation>
        <location evidence="8">Cell inner membrane</location>
        <topology evidence="8">Multi-pass membrane protein</topology>
    </subcellularLocation>
    <subcellularLocation>
        <location evidence="2">Membrane</location>
        <topology evidence="2">Multi-pass membrane protein</topology>
    </subcellularLocation>
</comment>
<comment type="caution">
    <text evidence="8">Lacks conserved residue(s) required for the propagation of feature annotation.</text>
</comment>
<reference evidence="9 10" key="1">
    <citation type="submission" date="2019-01" db="EMBL/GenBank/DDBJ databases">
        <authorList>
            <person name="Chen W.-M."/>
        </authorList>
    </citation>
    <scope>NUCLEOTIDE SEQUENCE [LARGE SCALE GENOMIC DNA]</scope>
    <source>
        <strain evidence="9 10">CCP-6</strain>
    </source>
</reference>
<accession>A0A437MGP4</accession>
<dbReference type="PANTHER" id="PTHR30188:SF4">
    <property type="entry name" value="PROTEIN TRIGALACTOSYLDIACYLGLYCEROL 1, CHLOROPLASTIC"/>
    <property type="match status" value="1"/>
</dbReference>
<evidence type="ECO:0000256" key="7">
    <source>
        <dbReference type="ARBA" id="ARBA00023136"/>
    </source>
</evidence>
<dbReference type="GO" id="GO:0005548">
    <property type="term" value="F:phospholipid transporter activity"/>
    <property type="evidence" value="ECO:0007669"/>
    <property type="project" value="TreeGrafter"/>
</dbReference>
<evidence type="ECO:0000256" key="2">
    <source>
        <dbReference type="ARBA" id="ARBA00004141"/>
    </source>
</evidence>
<dbReference type="EMBL" id="SACL01000003">
    <property type="protein sequence ID" value="RVT96830.1"/>
    <property type="molecule type" value="Genomic_DNA"/>
</dbReference>